<dbReference type="Gramene" id="TraesMAC7A03G04015920.1">
    <property type="protein sequence ID" value="TraesMAC7A03G04015920.1.CDS1"/>
    <property type="gene ID" value="TraesMAC7A03G04015920"/>
</dbReference>
<dbReference type="Pfam" id="PF12937">
    <property type="entry name" value="F-box-like"/>
    <property type="match status" value="1"/>
</dbReference>
<name>A0A3B6RRS4_WHEAT</name>
<keyword evidence="3" id="KW-1185">Reference proteome</keyword>
<dbReference type="PROSITE" id="PS50181">
    <property type="entry name" value="FBOX"/>
    <property type="match status" value="1"/>
</dbReference>
<reference evidence="2" key="2">
    <citation type="submission" date="2018-10" db="UniProtKB">
        <authorList>
            <consortium name="EnsemblPlants"/>
        </authorList>
    </citation>
    <scope>IDENTIFICATION</scope>
</reference>
<dbReference type="Gramene" id="TraesSYM7A03G03972620.1">
    <property type="protein sequence ID" value="TraesSYM7A03G03972620.1.CDS1"/>
    <property type="gene ID" value="TraesSYM7A03G03972620"/>
</dbReference>
<sequence length="398" mass="44286">MAPTLTGLPSGLLTEILLRLPAPEDLARASAACPAFRRVATDGSFLRRFRCLHAPRLLAFIDLDGFQPALPPHPSAPAARALSRAADFSFSFLPSHCRWVPMDVRDGRVLLGRDHGQDARPPICRELAVCDPLHRRYVLLPPVPDALVASTERPPPVRRRPFDEPLLLPVGENDEATAFTVISMVHCETKLAPFVFSSSTGQWRAAAPMLWSAMPVSPMDHTYLRRHHAYGCFYWESTLIKRRELLVLNIQRMEFWIAELPSSGWGTLGVAIVEAGEGRLGLFGIRDGTAGGKPDLCYTVDRRNKGKNSGRWQMVKTFSLGSEGLNYIKAATERYVLLICSEAPRFVGLSMEMPDLEYISVDVKKLQLERVCVKPFGNSLSRTRIYAHFPPSLSSPTI</sequence>
<dbReference type="KEGG" id="taes:123155038"/>
<protein>
    <recommendedName>
        <fullName evidence="1">F-box domain-containing protein</fullName>
    </recommendedName>
</protein>
<dbReference type="STRING" id="4565.A0A3B6RRS4"/>
<dbReference type="InterPro" id="IPR036047">
    <property type="entry name" value="F-box-like_dom_sf"/>
</dbReference>
<dbReference type="SUPFAM" id="SSF81383">
    <property type="entry name" value="F-box domain"/>
    <property type="match status" value="1"/>
</dbReference>
<reference evidence="2" key="1">
    <citation type="submission" date="2018-08" db="EMBL/GenBank/DDBJ databases">
        <authorList>
            <person name="Rossello M."/>
        </authorList>
    </citation>
    <scope>NUCLEOTIDE SEQUENCE [LARGE SCALE GENOMIC DNA]</scope>
    <source>
        <strain evidence="2">cv. Chinese Spring</strain>
    </source>
</reference>
<dbReference type="Gramene" id="TraesSTA7A03G04013930.1">
    <property type="protein sequence ID" value="TraesSTA7A03G04013930.1.CDS1"/>
    <property type="gene ID" value="TraesSTA7A03G04013930"/>
</dbReference>
<dbReference type="Gramene" id="TraesARI7A03G03993720.1">
    <property type="protein sequence ID" value="TraesARI7A03G03993720.1.CDS1"/>
    <property type="gene ID" value="TraesARI7A03G03993720"/>
</dbReference>
<feature type="domain" description="F-box" evidence="1">
    <location>
        <begin position="2"/>
        <end position="49"/>
    </location>
</feature>
<dbReference type="Gramene" id="TraesCS7A02G512500.1">
    <property type="protein sequence ID" value="TraesCS7A02G512500.1.cds1"/>
    <property type="gene ID" value="TraesCS7A02G512500"/>
</dbReference>
<dbReference type="Gramene" id="TraesCS7A03G1244300.1">
    <property type="protein sequence ID" value="TraesCS7A03G1244300.1.CDS1"/>
    <property type="gene ID" value="TraesCS7A03G1244300"/>
</dbReference>
<dbReference type="Gramene" id="TraesCAD_scaffold_008372_01G000300.1">
    <property type="protein sequence ID" value="TraesCAD_scaffold_008372_01G000300.1"/>
    <property type="gene ID" value="TraesCAD_scaffold_008372_01G000300"/>
</dbReference>
<dbReference type="CDD" id="cd09917">
    <property type="entry name" value="F-box_SF"/>
    <property type="match status" value="1"/>
</dbReference>
<accession>A0A3B6RRS4</accession>
<dbReference type="Gramene" id="TraesJAG7A03G04000550.1">
    <property type="protein sequence ID" value="TraesJAG7A03G04000550.1.CDS1"/>
    <property type="gene ID" value="TraesJAG7A03G04000550"/>
</dbReference>
<proteinExistence type="predicted"/>
<dbReference type="EnsemblPlants" id="TraesCS7A02G512500.1">
    <property type="protein sequence ID" value="TraesCS7A02G512500.1.cds1"/>
    <property type="gene ID" value="TraesCS7A02G512500"/>
</dbReference>
<gene>
    <name evidence="2" type="primary">LOC123155038</name>
</gene>
<organism evidence="2">
    <name type="scientific">Triticum aestivum</name>
    <name type="common">Wheat</name>
    <dbReference type="NCBI Taxonomy" id="4565"/>
    <lineage>
        <taxon>Eukaryota</taxon>
        <taxon>Viridiplantae</taxon>
        <taxon>Streptophyta</taxon>
        <taxon>Embryophyta</taxon>
        <taxon>Tracheophyta</taxon>
        <taxon>Spermatophyta</taxon>
        <taxon>Magnoliopsida</taxon>
        <taxon>Liliopsida</taxon>
        <taxon>Poales</taxon>
        <taxon>Poaceae</taxon>
        <taxon>BOP clade</taxon>
        <taxon>Pooideae</taxon>
        <taxon>Triticodae</taxon>
        <taxon>Triticeae</taxon>
        <taxon>Triticinae</taxon>
        <taxon>Triticum</taxon>
    </lineage>
</organism>
<evidence type="ECO:0000313" key="2">
    <source>
        <dbReference type="EnsemblPlants" id="TraesCS7A02G512500.1.cds1"/>
    </source>
</evidence>
<dbReference type="OrthoDB" id="685304at2759"/>
<dbReference type="AlphaFoldDB" id="A0A3B6RRS4"/>
<dbReference type="Gramene" id="TraesLDM7A03G04021760.1">
    <property type="protein sequence ID" value="TraesLDM7A03G04021760.1.CDS1"/>
    <property type="gene ID" value="TraesLDM7A03G04021760"/>
</dbReference>
<dbReference type="InterPro" id="IPR001810">
    <property type="entry name" value="F-box_dom"/>
</dbReference>
<dbReference type="GeneID" id="123155038"/>
<dbReference type="PANTHER" id="PTHR31264:SF33">
    <property type="entry name" value="F-BOX DOMAIN-CONTAINING PROTEIN"/>
    <property type="match status" value="1"/>
</dbReference>
<dbReference type="Gramene" id="TraesWEE_scaffold_146881_01G000300.1">
    <property type="protein sequence ID" value="TraesWEE_scaffold_146881_01G000300.1"/>
    <property type="gene ID" value="TraesWEE_scaffold_146881_01G000300"/>
</dbReference>
<evidence type="ECO:0000259" key="1">
    <source>
        <dbReference type="PROSITE" id="PS50181"/>
    </source>
</evidence>
<evidence type="ECO:0000313" key="3">
    <source>
        <dbReference type="Proteomes" id="UP000019116"/>
    </source>
</evidence>
<dbReference type="Gramene" id="TraesLAC7A03G03972260.1">
    <property type="protein sequence ID" value="TraesLAC7A03G03972260.1.CDS1"/>
    <property type="gene ID" value="TraesLAC7A03G03972260"/>
</dbReference>
<dbReference type="Proteomes" id="UP000019116">
    <property type="component" value="Chromosome 7A"/>
</dbReference>
<dbReference type="PANTHER" id="PTHR31264">
    <property type="entry name" value="OS07G0554500 PROTEIN-RELATED"/>
    <property type="match status" value="1"/>
</dbReference>
<dbReference type="Gramene" id="TraesROB_scaffold_132755_01G000100.1">
    <property type="protein sequence ID" value="TraesROB_scaffold_132755_01G000100.1"/>
    <property type="gene ID" value="TraesROB_scaffold_132755_01G000100"/>
</dbReference>
<dbReference type="Gramene" id="TraesPARA_EIv1.0_2350020.1">
    <property type="protein sequence ID" value="TraesPARA_EIv1.0_2350020.1.CDS1"/>
    <property type="gene ID" value="TraesPARA_EIv1.0_2350020"/>
</dbReference>
<dbReference type="RefSeq" id="XP_044429544.1">
    <property type="nucleotide sequence ID" value="XM_044573609.1"/>
</dbReference>
<dbReference type="Gramene" id="TraesNOR7A03G04061670.1">
    <property type="protein sequence ID" value="TraesNOR7A03G04061670.1.CDS1"/>
    <property type="gene ID" value="TraesNOR7A03G04061670"/>
</dbReference>
<dbReference type="OMA" id="KNSGRWQ"/>